<dbReference type="InterPro" id="IPR045050">
    <property type="entry name" value="Synaptotagmin_plant"/>
</dbReference>
<keyword evidence="1" id="KW-0472">Membrane</keyword>
<gene>
    <name evidence="2" type="ORF">RJ639_043337</name>
</gene>
<evidence type="ECO:0000313" key="3">
    <source>
        <dbReference type="Proteomes" id="UP001188597"/>
    </source>
</evidence>
<sequence>MLRYDIASLVCVGRVGYKNGECSLSAANCKVERNAFVGACKLVVNGRNPTPECCRCIQVSHFECICPVITPKVVAPIDVRRPMRLFIFEIILNPLFLVVIVLYMSLNKAASELIKANMEPIFEQYRPVILSSLKFSKVTLGTVAPQFTEIRSMESRSMEIIS</sequence>
<protein>
    <submittedName>
        <fullName evidence="2">Uncharacterized protein</fullName>
    </submittedName>
</protein>
<name>A0AA88WIS1_9ASTE</name>
<dbReference type="PANTHER" id="PTHR10774">
    <property type="entry name" value="EXTENDED SYNAPTOTAGMIN-RELATED"/>
    <property type="match status" value="1"/>
</dbReference>
<keyword evidence="1" id="KW-1133">Transmembrane helix</keyword>
<dbReference type="EMBL" id="JAVXUP010000667">
    <property type="protein sequence ID" value="KAK3023225.1"/>
    <property type="molecule type" value="Genomic_DNA"/>
</dbReference>
<dbReference type="GO" id="GO:0005783">
    <property type="term" value="C:endoplasmic reticulum"/>
    <property type="evidence" value="ECO:0007669"/>
    <property type="project" value="TreeGrafter"/>
</dbReference>
<dbReference type="Proteomes" id="UP001188597">
    <property type="component" value="Unassembled WGS sequence"/>
</dbReference>
<dbReference type="PANTHER" id="PTHR10774:SF149">
    <property type="entry name" value="SYNAPTOTAGMIN-5"/>
    <property type="match status" value="1"/>
</dbReference>
<dbReference type="AlphaFoldDB" id="A0AA88WIS1"/>
<organism evidence="2 3">
    <name type="scientific">Escallonia herrerae</name>
    <dbReference type="NCBI Taxonomy" id="1293975"/>
    <lineage>
        <taxon>Eukaryota</taxon>
        <taxon>Viridiplantae</taxon>
        <taxon>Streptophyta</taxon>
        <taxon>Embryophyta</taxon>
        <taxon>Tracheophyta</taxon>
        <taxon>Spermatophyta</taxon>
        <taxon>Magnoliopsida</taxon>
        <taxon>eudicotyledons</taxon>
        <taxon>Gunneridae</taxon>
        <taxon>Pentapetalae</taxon>
        <taxon>asterids</taxon>
        <taxon>campanulids</taxon>
        <taxon>Escalloniales</taxon>
        <taxon>Escalloniaceae</taxon>
        <taxon>Escallonia</taxon>
    </lineage>
</organism>
<proteinExistence type="predicted"/>
<reference evidence="2" key="1">
    <citation type="submission" date="2022-12" db="EMBL/GenBank/DDBJ databases">
        <title>Draft genome assemblies for two species of Escallonia (Escalloniales).</title>
        <authorList>
            <person name="Chanderbali A."/>
            <person name="Dervinis C."/>
            <person name="Anghel I."/>
            <person name="Soltis D."/>
            <person name="Soltis P."/>
            <person name="Zapata F."/>
        </authorList>
    </citation>
    <scope>NUCLEOTIDE SEQUENCE</scope>
    <source>
        <strain evidence="2">UCBG64.0493</strain>
        <tissue evidence="2">Leaf</tissue>
    </source>
</reference>
<feature type="transmembrane region" description="Helical" evidence="1">
    <location>
        <begin position="85"/>
        <end position="106"/>
    </location>
</feature>
<evidence type="ECO:0000313" key="2">
    <source>
        <dbReference type="EMBL" id="KAK3023225.1"/>
    </source>
</evidence>
<dbReference type="GO" id="GO:0008289">
    <property type="term" value="F:lipid binding"/>
    <property type="evidence" value="ECO:0007669"/>
    <property type="project" value="InterPro"/>
</dbReference>
<evidence type="ECO:0000256" key="1">
    <source>
        <dbReference type="SAM" id="Phobius"/>
    </source>
</evidence>
<comment type="caution">
    <text evidence="2">The sequence shown here is derived from an EMBL/GenBank/DDBJ whole genome shotgun (WGS) entry which is preliminary data.</text>
</comment>
<keyword evidence="1" id="KW-0812">Transmembrane</keyword>
<accession>A0AA88WIS1</accession>
<keyword evidence="3" id="KW-1185">Reference proteome</keyword>